<comment type="caution">
    <text evidence="1">The sequence shown here is derived from an EMBL/GenBank/DDBJ whole genome shotgun (WGS) entry which is preliminary data.</text>
</comment>
<sequence>MTRVLGPFPTGMREQDFGADPLEAFGGFKLLRYDEHANYPSELAQGGVVTWHTTVVDAEGWVQVLYPEIE</sequence>
<name>A0A9P8D085_MORAP</name>
<dbReference type="EMBL" id="JAIFTL010000228">
    <property type="protein sequence ID" value="KAG9321130.1"/>
    <property type="molecule type" value="Genomic_DNA"/>
</dbReference>
<evidence type="ECO:0000313" key="2">
    <source>
        <dbReference type="Proteomes" id="UP000717515"/>
    </source>
</evidence>
<dbReference type="Proteomes" id="UP000717515">
    <property type="component" value="Unassembled WGS sequence"/>
</dbReference>
<proteinExistence type="predicted"/>
<gene>
    <name evidence="1" type="ORF">KVV02_005256</name>
</gene>
<dbReference type="AlphaFoldDB" id="A0A9P8D085"/>
<accession>A0A9P8D085</accession>
<reference evidence="1" key="1">
    <citation type="submission" date="2021-07" db="EMBL/GenBank/DDBJ databases">
        <title>Draft genome of Mortierella alpina, strain LL118, isolated from an aspen leaf litter sample.</title>
        <authorList>
            <person name="Yang S."/>
            <person name="Vinatzer B.A."/>
        </authorList>
    </citation>
    <scope>NUCLEOTIDE SEQUENCE</scope>
    <source>
        <strain evidence="1">LL118</strain>
    </source>
</reference>
<evidence type="ECO:0000313" key="1">
    <source>
        <dbReference type="EMBL" id="KAG9321130.1"/>
    </source>
</evidence>
<protein>
    <submittedName>
        <fullName evidence="1">Uncharacterized protein</fullName>
    </submittedName>
</protein>
<organism evidence="1 2">
    <name type="scientific">Mortierella alpina</name>
    <name type="common">Oleaginous fungus</name>
    <name type="synonym">Mortierella renispora</name>
    <dbReference type="NCBI Taxonomy" id="64518"/>
    <lineage>
        <taxon>Eukaryota</taxon>
        <taxon>Fungi</taxon>
        <taxon>Fungi incertae sedis</taxon>
        <taxon>Mucoromycota</taxon>
        <taxon>Mortierellomycotina</taxon>
        <taxon>Mortierellomycetes</taxon>
        <taxon>Mortierellales</taxon>
        <taxon>Mortierellaceae</taxon>
        <taxon>Mortierella</taxon>
    </lineage>
</organism>